<dbReference type="OrthoDB" id="3257095at2759"/>
<keyword evidence="5 6" id="KW-0472">Membrane</keyword>
<dbReference type="PANTHER" id="PTHR45649">
    <property type="entry name" value="AMINO-ACID PERMEASE BAT1"/>
    <property type="match status" value="1"/>
</dbReference>
<dbReference type="GO" id="GO:0016020">
    <property type="term" value="C:membrane"/>
    <property type="evidence" value="ECO:0007669"/>
    <property type="project" value="UniProtKB-SubCell"/>
</dbReference>
<evidence type="ECO:0000256" key="3">
    <source>
        <dbReference type="ARBA" id="ARBA00022692"/>
    </source>
</evidence>
<dbReference type="EMBL" id="JAPEUV010000123">
    <property type="protein sequence ID" value="KAJ4332284.1"/>
    <property type="molecule type" value="Genomic_DNA"/>
</dbReference>
<evidence type="ECO:0000313" key="7">
    <source>
        <dbReference type="EMBL" id="KAJ4332284.1"/>
    </source>
</evidence>
<feature type="transmembrane region" description="Helical" evidence="6">
    <location>
        <begin position="110"/>
        <end position="129"/>
    </location>
</feature>
<protein>
    <recommendedName>
        <fullName evidence="9">Amino acid transporter</fullName>
    </recommendedName>
</protein>
<comment type="subcellular location">
    <subcellularLocation>
        <location evidence="1">Membrane</location>
        <topology evidence="1">Multi-pass membrane protein</topology>
    </subcellularLocation>
</comment>
<comment type="caution">
    <text evidence="7">The sequence shown here is derived from an EMBL/GenBank/DDBJ whole genome shotgun (WGS) entry which is preliminary data.</text>
</comment>
<dbReference type="GO" id="GO:0022857">
    <property type="term" value="F:transmembrane transporter activity"/>
    <property type="evidence" value="ECO:0007669"/>
    <property type="project" value="UniProtKB-ARBA"/>
</dbReference>
<dbReference type="Proteomes" id="UP001140562">
    <property type="component" value="Unassembled WGS sequence"/>
</dbReference>
<feature type="transmembrane region" description="Helical" evidence="6">
    <location>
        <begin position="75"/>
        <end position="98"/>
    </location>
</feature>
<keyword evidence="4 6" id="KW-1133">Transmembrane helix</keyword>
<evidence type="ECO:0000256" key="2">
    <source>
        <dbReference type="ARBA" id="ARBA00022448"/>
    </source>
</evidence>
<dbReference type="PANTHER" id="PTHR45649:SF1">
    <property type="entry name" value="TRANSPORTER, PUTATIVE (EUROFUNG)-RELATED"/>
    <property type="match status" value="1"/>
</dbReference>
<evidence type="ECO:0000256" key="4">
    <source>
        <dbReference type="ARBA" id="ARBA00022989"/>
    </source>
</evidence>
<accession>A0A9W8WT47</accession>
<evidence type="ECO:0008006" key="9">
    <source>
        <dbReference type="Google" id="ProtNLM"/>
    </source>
</evidence>
<proteinExistence type="predicted"/>
<sequence>MPVNTIAITAVISMLLSLINLGSSVAFANIVNLSIGGLHASYSVVCSLLLWRRLQCIGSYDSRAAMIGPESLQWGPWKVPCAFGIANNLFVLWFFSFWPGSAQVNAQSMNFSSVTFGATVLFAVVWYFARGRNSYNGPVVEVDL</sequence>
<evidence type="ECO:0000313" key="8">
    <source>
        <dbReference type="Proteomes" id="UP001140562"/>
    </source>
</evidence>
<name>A0A9W8WT47_9PLEO</name>
<reference evidence="7" key="1">
    <citation type="submission" date="2022-10" db="EMBL/GenBank/DDBJ databases">
        <title>Tapping the CABI collections for fungal endophytes: first genome assemblies for Collariella, Neodidymelliopsis, Ascochyta clinopodiicola, Didymella pomorum, Didymosphaeria variabile, Neocosmospora piperis and Neocucurbitaria cava.</title>
        <authorList>
            <person name="Hill R."/>
        </authorList>
    </citation>
    <scope>NUCLEOTIDE SEQUENCE</scope>
    <source>
        <strain evidence="7">IMI 360193</strain>
    </source>
</reference>
<keyword evidence="8" id="KW-1185">Reference proteome</keyword>
<keyword evidence="2" id="KW-0813">Transport</keyword>
<evidence type="ECO:0000256" key="5">
    <source>
        <dbReference type="ARBA" id="ARBA00023136"/>
    </source>
</evidence>
<evidence type="ECO:0000256" key="1">
    <source>
        <dbReference type="ARBA" id="ARBA00004141"/>
    </source>
</evidence>
<feature type="transmembrane region" description="Helical" evidence="6">
    <location>
        <begin position="38"/>
        <end position="54"/>
    </location>
</feature>
<gene>
    <name evidence="7" type="ORF">N0V87_008522</name>
</gene>
<organism evidence="7 8">
    <name type="scientific">Didymella glomerata</name>
    <dbReference type="NCBI Taxonomy" id="749621"/>
    <lineage>
        <taxon>Eukaryota</taxon>
        <taxon>Fungi</taxon>
        <taxon>Dikarya</taxon>
        <taxon>Ascomycota</taxon>
        <taxon>Pezizomycotina</taxon>
        <taxon>Dothideomycetes</taxon>
        <taxon>Pleosporomycetidae</taxon>
        <taxon>Pleosporales</taxon>
        <taxon>Pleosporineae</taxon>
        <taxon>Didymellaceae</taxon>
        <taxon>Didymella</taxon>
    </lineage>
</organism>
<keyword evidence="3 6" id="KW-0812">Transmembrane</keyword>
<evidence type="ECO:0000256" key="6">
    <source>
        <dbReference type="SAM" id="Phobius"/>
    </source>
</evidence>
<dbReference type="AlphaFoldDB" id="A0A9W8WT47"/>